<keyword evidence="4" id="KW-1185">Reference proteome</keyword>
<dbReference type="AlphaFoldDB" id="A0ABD2Y2R5"/>
<keyword evidence="1" id="KW-0175">Coiled coil</keyword>
<dbReference type="Proteomes" id="UP001630127">
    <property type="component" value="Unassembled WGS sequence"/>
</dbReference>
<comment type="caution">
    <text evidence="3">The sequence shown here is derived from an EMBL/GenBank/DDBJ whole genome shotgun (WGS) entry which is preliminary data.</text>
</comment>
<sequence>MGTRWTKRKPSKVNLLTSPSPKTAAAIQVRPMKSPSESPKEIDFNFNATKLTSSSSMKKNENGDVGGASSASKFQQPTGGGFARSPLEGINSISDLKDFASCRLDSIKRQLDRSQSEILKDLDASHSRLHKRFKIQAQACQQMMDEAERENKKMSDRITETREGMKCVKRPFLKFCIHMRNPSILSEAVMGFPQLQLARLIEILGESVPEDLLTVLEIAEWYKEKLIEEEEIDGQVDLEAEDQQINHEGEPNGQVNTEDDNYEEAGYEERGEQVNQGTEEWNEPVQDGEEFLEKHGSNAETKEYLDFNPERGSTLHGTGTRGSGTVVKPKCNEALVNPPAIRKLPDRPKKMYYSATDKPREGQVSIRKGLVVHCQKCFQPNHNSRDCKSPIHPNFKFYKALEEAQAQAQVQNAATNGGNSQCPGAIGGQSNQQPEQTNCTNPSKVSQLTSNSVNSQGVDAISVGIRKVLVLFVVNPASNLSNQQPGGQSN</sequence>
<feature type="compositionally biased region" description="Basic residues" evidence="2">
    <location>
        <begin position="1"/>
        <end position="11"/>
    </location>
</feature>
<feature type="compositionally biased region" description="Polar residues" evidence="2">
    <location>
        <begin position="46"/>
        <end position="57"/>
    </location>
</feature>
<organism evidence="3 4">
    <name type="scientific">Cinchona calisaya</name>
    <dbReference type="NCBI Taxonomy" id="153742"/>
    <lineage>
        <taxon>Eukaryota</taxon>
        <taxon>Viridiplantae</taxon>
        <taxon>Streptophyta</taxon>
        <taxon>Embryophyta</taxon>
        <taxon>Tracheophyta</taxon>
        <taxon>Spermatophyta</taxon>
        <taxon>Magnoliopsida</taxon>
        <taxon>eudicotyledons</taxon>
        <taxon>Gunneridae</taxon>
        <taxon>Pentapetalae</taxon>
        <taxon>asterids</taxon>
        <taxon>lamiids</taxon>
        <taxon>Gentianales</taxon>
        <taxon>Rubiaceae</taxon>
        <taxon>Cinchonoideae</taxon>
        <taxon>Cinchoneae</taxon>
        <taxon>Cinchona</taxon>
    </lineage>
</organism>
<feature type="region of interest" description="Disordered" evidence="2">
    <location>
        <begin position="308"/>
        <end position="327"/>
    </location>
</feature>
<dbReference type="PANTHER" id="PTHR37371:SF1">
    <property type="entry name" value="KINESIN-LIKE PROTEIN"/>
    <property type="match status" value="1"/>
</dbReference>
<reference evidence="3 4" key="1">
    <citation type="submission" date="2024-11" db="EMBL/GenBank/DDBJ databases">
        <title>A near-complete genome assembly of Cinchona calisaya.</title>
        <authorList>
            <person name="Lian D.C."/>
            <person name="Zhao X.W."/>
            <person name="Wei L."/>
        </authorList>
    </citation>
    <scope>NUCLEOTIDE SEQUENCE [LARGE SCALE GENOMIC DNA]</scope>
    <source>
        <tissue evidence="3">Nenye</tissue>
    </source>
</reference>
<feature type="region of interest" description="Disordered" evidence="2">
    <location>
        <begin position="1"/>
        <end position="86"/>
    </location>
</feature>
<feature type="coiled-coil region" evidence="1">
    <location>
        <begin position="97"/>
        <end position="164"/>
    </location>
</feature>
<evidence type="ECO:0000256" key="1">
    <source>
        <dbReference type="SAM" id="Coils"/>
    </source>
</evidence>
<accession>A0ABD2Y2R5</accession>
<dbReference type="PANTHER" id="PTHR37371">
    <property type="entry name" value="OS08G0180400 PROTEIN"/>
    <property type="match status" value="1"/>
</dbReference>
<feature type="compositionally biased region" description="Polar residues" evidence="2">
    <location>
        <begin position="415"/>
        <end position="451"/>
    </location>
</feature>
<gene>
    <name evidence="3" type="ORF">ACH5RR_039173</name>
</gene>
<feature type="region of interest" description="Disordered" evidence="2">
    <location>
        <begin position="409"/>
        <end position="451"/>
    </location>
</feature>
<protein>
    <submittedName>
        <fullName evidence="3">Uncharacterized protein</fullName>
    </submittedName>
</protein>
<dbReference type="EMBL" id="JBJUIK010000016">
    <property type="protein sequence ID" value="KAL3500080.1"/>
    <property type="molecule type" value="Genomic_DNA"/>
</dbReference>
<evidence type="ECO:0000313" key="3">
    <source>
        <dbReference type="EMBL" id="KAL3500080.1"/>
    </source>
</evidence>
<evidence type="ECO:0000256" key="2">
    <source>
        <dbReference type="SAM" id="MobiDB-lite"/>
    </source>
</evidence>
<name>A0ABD2Y2R5_9GENT</name>
<proteinExistence type="predicted"/>
<evidence type="ECO:0000313" key="4">
    <source>
        <dbReference type="Proteomes" id="UP001630127"/>
    </source>
</evidence>